<reference evidence="9 10" key="1">
    <citation type="submission" date="2020-07" db="EMBL/GenBank/DDBJ databases">
        <title>Sequencing the genomes of 1000 actinobacteria strains.</title>
        <authorList>
            <person name="Klenk H.-P."/>
        </authorList>
    </citation>
    <scope>NUCLEOTIDE SEQUENCE [LARGE SCALE GENOMIC DNA]</scope>
    <source>
        <strain evidence="9 10">DSM 19970</strain>
    </source>
</reference>
<evidence type="ECO:0000256" key="7">
    <source>
        <dbReference type="ARBA" id="ARBA00023235"/>
    </source>
</evidence>
<name>A0A7Y9Z9A0_9MICO</name>
<organism evidence="9 10">
    <name type="scientific">Demequina lutea</name>
    <dbReference type="NCBI Taxonomy" id="431489"/>
    <lineage>
        <taxon>Bacteria</taxon>
        <taxon>Bacillati</taxon>
        <taxon>Actinomycetota</taxon>
        <taxon>Actinomycetes</taxon>
        <taxon>Micrococcales</taxon>
        <taxon>Demequinaceae</taxon>
        <taxon>Demequina</taxon>
    </lineage>
</organism>
<evidence type="ECO:0000256" key="8">
    <source>
        <dbReference type="SAM" id="Phobius"/>
    </source>
</evidence>
<comment type="pathway">
    <text evidence="2">Carotenoid biosynthesis.</text>
</comment>
<feature type="transmembrane region" description="Helical" evidence="8">
    <location>
        <begin position="6"/>
        <end position="24"/>
    </location>
</feature>
<evidence type="ECO:0000256" key="1">
    <source>
        <dbReference type="ARBA" id="ARBA00004141"/>
    </source>
</evidence>
<evidence type="ECO:0000256" key="2">
    <source>
        <dbReference type="ARBA" id="ARBA00004829"/>
    </source>
</evidence>
<dbReference type="EMBL" id="JACBZO010000001">
    <property type="protein sequence ID" value="NYI39983.1"/>
    <property type="molecule type" value="Genomic_DNA"/>
</dbReference>
<evidence type="ECO:0000256" key="3">
    <source>
        <dbReference type="ARBA" id="ARBA00022692"/>
    </source>
</evidence>
<comment type="subcellular location">
    <subcellularLocation>
        <location evidence="1">Membrane</location>
        <topology evidence="1">Multi-pass membrane protein</topology>
    </subcellularLocation>
</comment>
<dbReference type="OrthoDB" id="4774157at2"/>
<dbReference type="GO" id="GO:0016020">
    <property type="term" value="C:membrane"/>
    <property type="evidence" value="ECO:0007669"/>
    <property type="project" value="UniProtKB-SubCell"/>
</dbReference>
<keyword evidence="4" id="KW-0125">Carotenoid biosynthesis</keyword>
<accession>A0A7Y9Z9A0</accession>
<keyword evidence="3 8" id="KW-0812">Transmembrane</keyword>
<feature type="transmembrane region" description="Helical" evidence="8">
    <location>
        <begin position="45"/>
        <end position="65"/>
    </location>
</feature>
<keyword evidence="5 8" id="KW-1133">Transmembrane helix</keyword>
<comment type="caution">
    <text evidence="9">The sequence shown here is derived from an EMBL/GenBank/DDBJ whole genome shotgun (WGS) entry which is preliminary data.</text>
</comment>
<dbReference type="RefSeq" id="WP_062075680.1">
    <property type="nucleotide sequence ID" value="NZ_BBRC01000012.1"/>
</dbReference>
<dbReference type="InterPro" id="IPR017825">
    <property type="entry name" value="Lycopene_cyclase_dom"/>
</dbReference>
<keyword evidence="6 8" id="KW-0472">Membrane</keyword>
<evidence type="ECO:0000313" key="9">
    <source>
        <dbReference type="EMBL" id="NYI39983.1"/>
    </source>
</evidence>
<dbReference type="AlphaFoldDB" id="A0A7Y9Z9A0"/>
<dbReference type="NCBIfam" id="TIGR03462">
    <property type="entry name" value="CarR_dom_SF"/>
    <property type="match status" value="1"/>
</dbReference>
<evidence type="ECO:0000256" key="6">
    <source>
        <dbReference type="ARBA" id="ARBA00023136"/>
    </source>
</evidence>
<evidence type="ECO:0000313" key="10">
    <source>
        <dbReference type="Proteomes" id="UP000547973"/>
    </source>
</evidence>
<proteinExistence type="predicted"/>
<dbReference type="GO" id="GO:0045436">
    <property type="term" value="F:lycopene beta cyclase activity"/>
    <property type="evidence" value="ECO:0007669"/>
    <property type="project" value="UniProtKB-ARBA"/>
</dbReference>
<feature type="transmembrane region" description="Helical" evidence="8">
    <location>
        <begin position="85"/>
        <end position="102"/>
    </location>
</feature>
<protein>
    <submittedName>
        <fullName evidence="9">Lycopene cyclase domain-containing protein</fullName>
    </submittedName>
</protein>
<keyword evidence="7" id="KW-0413">Isomerase</keyword>
<dbReference type="GO" id="GO:0016872">
    <property type="term" value="F:intramolecular lyase activity"/>
    <property type="evidence" value="ECO:0007669"/>
    <property type="project" value="InterPro"/>
</dbReference>
<gene>
    <name evidence="9" type="ORF">BKA03_000102</name>
</gene>
<evidence type="ECO:0000256" key="5">
    <source>
        <dbReference type="ARBA" id="ARBA00022989"/>
    </source>
</evidence>
<dbReference type="GO" id="GO:0016117">
    <property type="term" value="P:carotenoid biosynthetic process"/>
    <property type="evidence" value="ECO:0007669"/>
    <property type="project" value="UniProtKB-KW"/>
</dbReference>
<sequence length="120" mass="13186">MSSVYPGGAYLAALFVSLAGLGLLDRRYCLALFADARRTLATVGIGVAVFLVWDLEGVGLGIFFRGDSRYLTGIQVAPEVPLEELFFLTLLVYQTLLLWLAFSRRPAARRPDITSDESAR</sequence>
<dbReference type="Proteomes" id="UP000547973">
    <property type="component" value="Unassembled WGS sequence"/>
</dbReference>
<keyword evidence="10" id="KW-1185">Reference proteome</keyword>
<evidence type="ECO:0000256" key="4">
    <source>
        <dbReference type="ARBA" id="ARBA00022746"/>
    </source>
</evidence>